<organism evidence="2 3">
    <name type="scientific">Ciona savignyi</name>
    <name type="common">Pacific transparent sea squirt</name>
    <dbReference type="NCBI Taxonomy" id="51511"/>
    <lineage>
        <taxon>Eukaryota</taxon>
        <taxon>Metazoa</taxon>
        <taxon>Chordata</taxon>
        <taxon>Tunicata</taxon>
        <taxon>Ascidiacea</taxon>
        <taxon>Phlebobranchia</taxon>
        <taxon>Cionidae</taxon>
        <taxon>Ciona</taxon>
    </lineage>
</organism>
<evidence type="ECO:0000256" key="1">
    <source>
        <dbReference type="SAM" id="MobiDB-lite"/>
    </source>
</evidence>
<dbReference type="AlphaFoldDB" id="H2YZW1"/>
<feature type="compositionally biased region" description="Low complexity" evidence="1">
    <location>
        <begin position="175"/>
        <end position="202"/>
    </location>
</feature>
<sequence>MENVPSNPSHAIDMSQNIPTANTALLSEPVTPSVNDLNPEESNTIQNNPTSATVTGDIFDNADQSHSTEAEPILSQTSAAFSTDNPINTQTPCKNVAETTVTNASTPAQEIMKKVPEKLEAIVKTEQTAETLPAMQENDPTLEEGVDDEAFDDSVETLDSIKVKTELDFQISPASLPSMSHSRTSSLSSKSSKTPSPRSSTS</sequence>
<reference evidence="3" key="1">
    <citation type="submission" date="2003-08" db="EMBL/GenBank/DDBJ databases">
        <authorList>
            <person name="Birren B."/>
            <person name="Nusbaum C."/>
            <person name="Abebe A."/>
            <person name="Abouelleil A."/>
            <person name="Adekoya E."/>
            <person name="Ait-zahra M."/>
            <person name="Allen N."/>
            <person name="Allen T."/>
            <person name="An P."/>
            <person name="Anderson M."/>
            <person name="Anderson S."/>
            <person name="Arachchi H."/>
            <person name="Armbruster J."/>
            <person name="Bachantsang P."/>
            <person name="Baldwin J."/>
            <person name="Barry A."/>
            <person name="Bayul T."/>
            <person name="Blitshsteyn B."/>
            <person name="Bloom T."/>
            <person name="Blye J."/>
            <person name="Boguslavskiy L."/>
            <person name="Borowsky M."/>
            <person name="Boukhgalter B."/>
            <person name="Brunache A."/>
            <person name="Butler J."/>
            <person name="Calixte N."/>
            <person name="Calvo S."/>
            <person name="Camarata J."/>
            <person name="Campo K."/>
            <person name="Chang J."/>
            <person name="Cheshatsang Y."/>
            <person name="Citroen M."/>
            <person name="Collymore A."/>
            <person name="Considine T."/>
            <person name="Cook A."/>
            <person name="Cooke P."/>
            <person name="Corum B."/>
            <person name="Cuomo C."/>
            <person name="David R."/>
            <person name="Dawoe T."/>
            <person name="Degray S."/>
            <person name="Dodge S."/>
            <person name="Dooley K."/>
            <person name="Dorje P."/>
            <person name="Dorjee K."/>
            <person name="Dorris L."/>
            <person name="Duffey N."/>
            <person name="Dupes A."/>
            <person name="Elkins T."/>
            <person name="Engels R."/>
            <person name="Erickson J."/>
            <person name="Farina A."/>
            <person name="Faro S."/>
            <person name="Ferreira P."/>
            <person name="Fischer H."/>
            <person name="Fitzgerald M."/>
            <person name="Foley K."/>
            <person name="Gage D."/>
            <person name="Galagan J."/>
            <person name="Gearin G."/>
            <person name="Gnerre S."/>
            <person name="Gnirke A."/>
            <person name="Goyette A."/>
            <person name="Graham J."/>
            <person name="Grandbois E."/>
            <person name="Gyaltsen K."/>
            <person name="Hafez N."/>
            <person name="Hagopian D."/>
            <person name="Hagos B."/>
            <person name="Hall J."/>
            <person name="Hatcher B."/>
            <person name="Heller A."/>
            <person name="Higgins H."/>
            <person name="Honan T."/>
            <person name="Horn A."/>
            <person name="Houde N."/>
            <person name="Hughes L."/>
            <person name="Hulme W."/>
            <person name="Husby E."/>
            <person name="Iliev I."/>
            <person name="Jaffe D."/>
            <person name="Jones C."/>
            <person name="Kamal M."/>
            <person name="Kamat A."/>
            <person name="Kamvysselis M."/>
            <person name="Karlsson E."/>
            <person name="Kells C."/>
            <person name="Kieu A."/>
            <person name="Kisner P."/>
            <person name="Kodira C."/>
            <person name="Kulbokas E."/>
            <person name="Labutti K."/>
            <person name="Lama D."/>
            <person name="Landers T."/>
            <person name="Leger J."/>
            <person name="Levine S."/>
            <person name="Lewis D."/>
            <person name="Lewis T."/>
            <person name="Lindblad-toh K."/>
            <person name="Liu X."/>
            <person name="Lokyitsang T."/>
            <person name="Lokyitsang Y."/>
            <person name="Lucien O."/>
            <person name="Lui A."/>
            <person name="Ma L.J."/>
            <person name="Mabbitt R."/>
            <person name="Macdonald J."/>
            <person name="Maclean C."/>
            <person name="Major J."/>
            <person name="Manning J."/>
            <person name="Marabella R."/>
            <person name="Maru K."/>
            <person name="Matthews C."/>
            <person name="Mauceli E."/>
            <person name="Mccarthy M."/>
            <person name="Mcdonough S."/>
            <person name="Mcghee T."/>
            <person name="Meldrim J."/>
            <person name="Meneus L."/>
            <person name="Mesirov J."/>
            <person name="Mihalev A."/>
            <person name="Mihova T."/>
            <person name="Mikkelsen T."/>
            <person name="Mlenga V."/>
            <person name="Moru K."/>
            <person name="Mozes J."/>
            <person name="Mulrain L."/>
            <person name="Munson G."/>
            <person name="Naylor J."/>
            <person name="Newes C."/>
            <person name="Nguyen C."/>
            <person name="Nguyen N."/>
            <person name="Nguyen T."/>
            <person name="Nicol R."/>
            <person name="Nielsen C."/>
            <person name="Nizzari M."/>
            <person name="Norbu C."/>
            <person name="Norbu N."/>
            <person name="O'donnell P."/>
            <person name="Okoawo O."/>
            <person name="O'leary S."/>
            <person name="Omotosho B."/>
            <person name="O'neill K."/>
            <person name="Osman S."/>
            <person name="Parker S."/>
            <person name="Perrin D."/>
            <person name="Phunkhang P."/>
            <person name="Piqani B."/>
            <person name="Purcell S."/>
            <person name="Rachupka T."/>
            <person name="Ramasamy U."/>
            <person name="Rameau R."/>
            <person name="Ray V."/>
            <person name="Raymond C."/>
            <person name="Retta R."/>
            <person name="Richardson S."/>
            <person name="Rise C."/>
            <person name="Rodriguez J."/>
            <person name="Rogers J."/>
            <person name="Rogov P."/>
            <person name="Rutman M."/>
            <person name="Schupbach R."/>
            <person name="Seaman C."/>
            <person name="Settipalli S."/>
            <person name="Sharpe T."/>
            <person name="Sheridan J."/>
            <person name="Sherpa N."/>
            <person name="Shi J."/>
            <person name="Smirnov S."/>
            <person name="Smith C."/>
            <person name="Sougnez C."/>
            <person name="Spencer B."/>
            <person name="Stalker J."/>
            <person name="Stange-thomann N."/>
            <person name="Stavropoulos S."/>
            <person name="Stetson K."/>
            <person name="Stone C."/>
            <person name="Stone S."/>
            <person name="Stubbs M."/>
            <person name="Talamas J."/>
            <person name="Tchuinga P."/>
            <person name="Tenzing P."/>
            <person name="Tesfaye S."/>
            <person name="Theodore J."/>
            <person name="Thoulutsang Y."/>
            <person name="Topham K."/>
            <person name="Towey S."/>
            <person name="Tsamla T."/>
            <person name="Tsomo N."/>
            <person name="Vallee D."/>
            <person name="Vassiliev H."/>
            <person name="Venkataraman V."/>
            <person name="Vinson J."/>
            <person name="Vo A."/>
            <person name="Wade C."/>
            <person name="Wang S."/>
            <person name="Wangchuk T."/>
            <person name="Wangdi T."/>
            <person name="Whittaker C."/>
            <person name="Wilkinson J."/>
            <person name="Wu Y."/>
            <person name="Wyman D."/>
            <person name="Yadav S."/>
            <person name="Yang S."/>
            <person name="Yang X."/>
            <person name="Yeager S."/>
            <person name="Yee E."/>
            <person name="Young G."/>
            <person name="Zainoun J."/>
            <person name="Zembeck L."/>
            <person name="Zimmer A."/>
            <person name="Zody M."/>
            <person name="Lander E."/>
        </authorList>
    </citation>
    <scope>NUCLEOTIDE SEQUENCE [LARGE SCALE GENOMIC DNA]</scope>
</reference>
<keyword evidence="3" id="KW-1185">Reference proteome</keyword>
<reference evidence="2" key="2">
    <citation type="submission" date="2025-08" db="UniProtKB">
        <authorList>
            <consortium name="Ensembl"/>
        </authorList>
    </citation>
    <scope>IDENTIFICATION</scope>
</reference>
<proteinExistence type="predicted"/>
<feature type="compositionally biased region" description="Polar residues" evidence="1">
    <location>
        <begin position="1"/>
        <end position="54"/>
    </location>
</feature>
<evidence type="ECO:0000313" key="3">
    <source>
        <dbReference type="Proteomes" id="UP000007875"/>
    </source>
</evidence>
<dbReference type="Ensembl" id="ENSCSAVT00000011004.1">
    <property type="protein sequence ID" value="ENSCSAVP00000010873.1"/>
    <property type="gene ID" value="ENSCSAVG00000006367.1"/>
</dbReference>
<accession>H2YZW1</accession>
<feature type="region of interest" description="Disordered" evidence="1">
    <location>
        <begin position="1"/>
        <end position="71"/>
    </location>
</feature>
<dbReference type="InParanoid" id="H2YZW1"/>
<dbReference type="Proteomes" id="UP000007875">
    <property type="component" value="Unassembled WGS sequence"/>
</dbReference>
<name>H2YZW1_CIOSA</name>
<dbReference type="HOGENOM" id="CLU_1357352_0_0_1"/>
<reference evidence="2" key="3">
    <citation type="submission" date="2025-09" db="UniProtKB">
        <authorList>
            <consortium name="Ensembl"/>
        </authorList>
    </citation>
    <scope>IDENTIFICATION</scope>
</reference>
<feature type="region of interest" description="Disordered" evidence="1">
    <location>
        <begin position="171"/>
        <end position="202"/>
    </location>
</feature>
<evidence type="ECO:0000313" key="2">
    <source>
        <dbReference type="Ensembl" id="ENSCSAVP00000010873.1"/>
    </source>
</evidence>
<protein>
    <submittedName>
        <fullName evidence="2">Uncharacterized protein</fullName>
    </submittedName>
</protein>